<organism evidence="1 2">
    <name type="scientific">Eumeta variegata</name>
    <name type="common">Bagworm moth</name>
    <name type="synonym">Eumeta japonica</name>
    <dbReference type="NCBI Taxonomy" id="151549"/>
    <lineage>
        <taxon>Eukaryota</taxon>
        <taxon>Metazoa</taxon>
        <taxon>Ecdysozoa</taxon>
        <taxon>Arthropoda</taxon>
        <taxon>Hexapoda</taxon>
        <taxon>Insecta</taxon>
        <taxon>Pterygota</taxon>
        <taxon>Neoptera</taxon>
        <taxon>Endopterygota</taxon>
        <taxon>Lepidoptera</taxon>
        <taxon>Glossata</taxon>
        <taxon>Ditrysia</taxon>
        <taxon>Tineoidea</taxon>
        <taxon>Psychidae</taxon>
        <taxon>Oiketicinae</taxon>
        <taxon>Eumeta</taxon>
    </lineage>
</organism>
<accession>A0A4C1XUT7</accession>
<dbReference type="Proteomes" id="UP000299102">
    <property type="component" value="Unassembled WGS sequence"/>
</dbReference>
<evidence type="ECO:0000313" key="2">
    <source>
        <dbReference type="Proteomes" id="UP000299102"/>
    </source>
</evidence>
<proteinExistence type="predicted"/>
<dbReference type="AlphaFoldDB" id="A0A4C1XUT7"/>
<gene>
    <name evidence="1" type="ORF">EVAR_45890_1</name>
</gene>
<keyword evidence="2" id="KW-1185">Reference proteome</keyword>
<sequence length="157" mass="16632">MILKRGHGEHCSSSASRVEILIIFGSTGGPFERGVYAARGPAAGSALLSRLFHEILITVQREDEVESHCGAGERSLLNPHKGGRYATSGAVYYELGSGWGEEEGTERAIIHISDTTIRGELDVGAGAGARGAPHDTMQGPLVAGRERAVTSDDIFTR</sequence>
<comment type="caution">
    <text evidence="1">The sequence shown here is derived from an EMBL/GenBank/DDBJ whole genome shotgun (WGS) entry which is preliminary data.</text>
</comment>
<dbReference type="EMBL" id="BGZK01000944">
    <property type="protein sequence ID" value="GBP65969.1"/>
    <property type="molecule type" value="Genomic_DNA"/>
</dbReference>
<protein>
    <submittedName>
        <fullName evidence="1">Uncharacterized protein</fullName>
    </submittedName>
</protein>
<evidence type="ECO:0000313" key="1">
    <source>
        <dbReference type="EMBL" id="GBP65969.1"/>
    </source>
</evidence>
<reference evidence="1 2" key="1">
    <citation type="journal article" date="2019" name="Commun. Biol.">
        <title>The bagworm genome reveals a unique fibroin gene that provides high tensile strength.</title>
        <authorList>
            <person name="Kono N."/>
            <person name="Nakamura H."/>
            <person name="Ohtoshi R."/>
            <person name="Tomita M."/>
            <person name="Numata K."/>
            <person name="Arakawa K."/>
        </authorList>
    </citation>
    <scope>NUCLEOTIDE SEQUENCE [LARGE SCALE GENOMIC DNA]</scope>
</reference>
<name>A0A4C1XUT7_EUMVA</name>